<accession>A0A9X3UME6</accession>
<organism evidence="2 3">
    <name type="scientific">Hoeflea prorocentri</name>
    <dbReference type="NCBI Taxonomy" id="1922333"/>
    <lineage>
        <taxon>Bacteria</taxon>
        <taxon>Pseudomonadati</taxon>
        <taxon>Pseudomonadota</taxon>
        <taxon>Alphaproteobacteria</taxon>
        <taxon>Hyphomicrobiales</taxon>
        <taxon>Rhizobiaceae</taxon>
        <taxon>Hoeflea</taxon>
    </lineage>
</organism>
<dbReference type="PANTHER" id="PTHR30373:SF8">
    <property type="entry name" value="BLL7265 PROTEIN"/>
    <property type="match status" value="1"/>
</dbReference>
<evidence type="ECO:0000313" key="3">
    <source>
        <dbReference type="Proteomes" id="UP001151234"/>
    </source>
</evidence>
<reference evidence="2" key="1">
    <citation type="submission" date="2022-11" db="EMBL/GenBank/DDBJ databases">
        <title>Draft genome sequence of Hoeflea poritis E7-10 and Hoeflea prorocentri PM5-8, separated from scleractinian coral Porites lutea and marine dinoflagellate.</title>
        <authorList>
            <person name="Zhang G."/>
            <person name="Wei Q."/>
            <person name="Cai L."/>
        </authorList>
    </citation>
    <scope>NUCLEOTIDE SEQUENCE</scope>
    <source>
        <strain evidence="2">PM5-8</strain>
    </source>
</reference>
<dbReference type="AlphaFoldDB" id="A0A9X3UME6"/>
<dbReference type="RefSeq" id="WP_267992828.1">
    <property type="nucleotide sequence ID" value="NZ_JAPJZI010000001.1"/>
</dbReference>
<protein>
    <submittedName>
        <fullName evidence="2">TPM domain-containing protein</fullName>
    </submittedName>
</protein>
<keyword evidence="1" id="KW-0472">Membrane</keyword>
<keyword evidence="3" id="KW-1185">Reference proteome</keyword>
<gene>
    <name evidence="2" type="ORF">OQ273_20750</name>
</gene>
<name>A0A9X3UME6_9HYPH</name>
<sequence>MLTDQEHRQVADAIKAAEEKTSGEIYCVVCRQSDPYFMAAAFVLSCAALVIGTLSAWVLYWLWIDIGTATFTTALFCAWLLAIILIWQFPALRLRFVTKAVRYRRSHAQAVQQFLAHNIHATPERTGVLVFVSLAERYAEVVADSGISERVGQENWNSVVAIIIDGAAKGRLADALTTAAQDIGAHLARHFPASSTDRNELPDRVVEM</sequence>
<proteinExistence type="predicted"/>
<keyword evidence="1" id="KW-0812">Transmembrane</keyword>
<feature type="transmembrane region" description="Helical" evidence="1">
    <location>
        <begin position="69"/>
        <end position="89"/>
    </location>
</feature>
<keyword evidence="1" id="KW-1133">Transmembrane helix</keyword>
<feature type="transmembrane region" description="Helical" evidence="1">
    <location>
        <begin position="41"/>
        <end position="63"/>
    </location>
</feature>
<evidence type="ECO:0000313" key="2">
    <source>
        <dbReference type="EMBL" id="MDA5401016.1"/>
    </source>
</evidence>
<evidence type="ECO:0000256" key="1">
    <source>
        <dbReference type="SAM" id="Phobius"/>
    </source>
</evidence>
<dbReference type="Gene3D" id="3.10.310.50">
    <property type="match status" value="1"/>
</dbReference>
<dbReference type="EMBL" id="JAPJZI010000001">
    <property type="protein sequence ID" value="MDA5401016.1"/>
    <property type="molecule type" value="Genomic_DNA"/>
</dbReference>
<comment type="caution">
    <text evidence="2">The sequence shown here is derived from an EMBL/GenBank/DDBJ whole genome shotgun (WGS) entry which is preliminary data.</text>
</comment>
<dbReference type="Proteomes" id="UP001151234">
    <property type="component" value="Unassembled WGS sequence"/>
</dbReference>
<dbReference type="PANTHER" id="PTHR30373">
    <property type="entry name" value="UPF0603 PROTEIN YGCG"/>
    <property type="match status" value="1"/>
</dbReference>